<dbReference type="GO" id="GO:0009279">
    <property type="term" value="C:cell outer membrane"/>
    <property type="evidence" value="ECO:0007669"/>
    <property type="project" value="UniProtKB-SubCell"/>
</dbReference>
<sequence>MKKIYLILIVIITGTAGCKKDFLETTKNDGYTSANFWKTSNDAIAGVNGIYQDLTNSALYGGSMPMLLENLTPNAGSNANVNQVQTISQGLASPLTNAIFATRWAANYKGIGRANDLLANIDNITMDATLKARIKGEAQFLRALYYFDLLNFYGGVPIILDKAKPEDQQLPRNTHDEVQAVILSDLDAASPVLPLSYSGADVGRVTQGAALALKARVYLFSGQWQKAADAAKAVMDLKKYTLFANYRNLFSLANENNSEVIFDVQFKNDAKAQKTSYDISLERYDYESPSLDLVNDYYMKDGFPITTSALYDPQNSYTNRDPRFAQTIAYPNSTFAGRVVTTTQYPSTGATVKKYTIYDEAKPTAYLIDGQSEINYQIIRYADILLMYAEAINELGQMTQTIADASINLVRLRAGMPKVIYQSQLQMQPLIRHERRIEFFGEGTYVFDIKRWKTAETVMNAPVKSLTGVIIYQHAFNPSRDYLWPIPATVLEYSPQLEQNPKY</sequence>
<dbReference type="Pfam" id="PF14322">
    <property type="entry name" value="SusD-like_3"/>
    <property type="match status" value="1"/>
</dbReference>
<dbReference type="CDD" id="cd08977">
    <property type="entry name" value="SusD"/>
    <property type="match status" value="1"/>
</dbReference>
<dbReference type="InterPro" id="IPR011990">
    <property type="entry name" value="TPR-like_helical_dom_sf"/>
</dbReference>
<dbReference type="RefSeq" id="WP_016197510.1">
    <property type="nucleotide sequence ID" value="NZ_AQPN01000148.1"/>
</dbReference>
<evidence type="ECO:0000259" key="7">
    <source>
        <dbReference type="Pfam" id="PF14322"/>
    </source>
</evidence>
<keyword evidence="4" id="KW-0472">Membrane</keyword>
<evidence type="ECO:0000256" key="1">
    <source>
        <dbReference type="ARBA" id="ARBA00004442"/>
    </source>
</evidence>
<keyword evidence="3" id="KW-0732">Signal</keyword>
<evidence type="ECO:0000313" key="9">
    <source>
        <dbReference type="Proteomes" id="UP000014174"/>
    </source>
</evidence>
<gene>
    <name evidence="8" type="ORF">ADIARSV_4295</name>
</gene>
<comment type="subcellular location">
    <subcellularLocation>
        <location evidence="1">Cell outer membrane</location>
    </subcellularLocation>
</comment>
<dbReference type="Gene3D" id="1.25.40.390">
    <property type="match status" value="1"/>
</dbReference>
<feature type="domain" description="RagB/SusD" evidence="6">
    <location>
        <begin position="259"/>
        <end position="503"/>
    </location>
</feature>
<dbReference type="SUPFAM" id="SSF48452">
    <property type="entry name" value="TPR-like"/>
    <property type="match status" value="1"/>
</dbReference>
<feature type="domain" description="SusD-like N-terminal" evidence="7">
    <location>
        <begin position="63"/>
        <end position="219"/>
    </location>
</feature>
<accession>R9GLG6</accession>
<dbReference type="AlphaFoldDB" id="R9GLG6"/>
<dbReference type="OrthoDB" id="5694214at2"/>
<organism evidence="8 9">
    <name type="scientific">Arcticibacter svalbardensis MN12-7</name>
    <dbReference type="NCBI Taxonomy" id="1150600"/>
    <lineage>
        <taxon>Bacteria</taxon>
        <taxon>Pseudomonadati</taxon>
        <taxon>Bacteroidota</taxon>
        <taxon>Sphingobacteriia</taxon>
        <taxon>Sphingobacteriales</taxon>
        <taxon>Sphingobacteriaceae</taxon>
        <taxon>Arcticibacter</taxon>
    </lineage>
</organism>
<comment type="similarity">
    <text evidence="2">Belongs to the SusD family.</text>
</comment>
<dbReference type="EMBL" id="AQPN01000148">
    <property type="protein sequence ID" value="EOR92546.1"/>
    <property type="molecule type" value="Genomic_DNA"/>
</dbReference>
<evidence type="ECO:0000259" key="6">
    <source>
        <dbReference type="Pfam" id="PF07980"/>
    </source>
</evidence>
<evidence type="ECO:0000256" key="3">
    <source>
        <dbReference type="ARBA" id="ARBA00022729"/>
    </source>
</evidence>
<protein>
    <submittedName>
        <fullName evidence="8">Putative outer membrane protein</fullName>
    </submittedName>
</protein>
<reference evidence="8 9" key="1">
    <citation type="journal article" date="2013" name="Genome Announc.">
        <title>Draft Genome Sequence of Arcticibacter svalbardensis Strain MN12-7T, a Member of the Family Sphingobacteriaceae Isolated from an Arctic Soil Sample.</title>
        <authorList>
            <person name="Shivaji S."/>
            <person name="Ara S."/>
            <person name="Prasad S."/>
            <person name="Manasa B.P."/>
            <person name="Begum Z."/>
            <person name="Singh A."/>
            <person name="Kumar Pinnaka A."/>
        </authorList>
    </citation>
    <scope>NUCLEOTIDE SEQUENCE [LARGE SCALE GENOMIC DNA]</scope>
    <source>
        <strain evidence="8 9">MN12-7</strain>
    </source>
</reference>
<evidence type="ECO:0000256" key="4">
    <source>
        <dbReference type="ARBA" id="ARBA00023136"/>
    </source>
</evidence>
<dbReference type="PATRIC" id="fig|1150600.3.peg.4249"/>
<dbReference type="eggNOG" id="COG1435">
    <property type="taxonomic scope" value="Bacteria"/>
</dbReference>
<dbReference type="STRING" id="1150600.ADIARSV_4295"/>
<dbReference type="InterPro" id="IPR012944">
    <property type="entry name" value="SusD_RagB_dom"/>
</dbReference>
<dbReference type="Proteomes" id="UP000014174">
    <property type="component" value="Unassembled WGS sequence"/>
</dbReference>
<dbReference type="Pfam" id="PF07980">
    <property type="entry name" value="SusD_RagB"/>
    <property type="match status" value="1"/>
</dbReference>
<dbReference type="InterPro" id="IPR033985">
    <property type="entry name" value="SusD-like_N"/>
</dbReference>
<proteinExistence type="inferred from homology"/>
<dbReference type="PROSITE" id="PS51257">
    <property type="entry name" value="PROKAR_LIPOPROTEIN"/>
    <property type="match status" value="1"/>
</dbReference>
<comment type="caution">
    <text evidence="8">The sequence shown here is derived from an EMBL/GenBank/DDBJ whole genome shotgun (WGS) entry which is preliminary data.</text>
</comment>
<evidence type="ECO:0000313" key="8">
    <source>
        <dbReference type="EMBL" id="EOR92546.1"/>
    </source>
</evidence>
<keyword evidence="9" id="KW-1185">Reference proteome</keyword>
<keyword evidence="5" id="KW-0998">Cell outer membrane</keyword>
<evidence type="ECO:0000256" key="2">
    <source>
        <dbReference type="ARBA" id="ARBA00006275"/>
    </source>
</evidence>
<name>R9GLG6_9SPHI</name>
<evidence type="ECO:0000256" key="5">
    <source>
        <dbReference type="ARBA" id="ARBA00023237"/>
    </source>
</evidence>